<protein>
    <recommendedName>
        <fullName evidence="9">Transcriptional regulator</fullName>
    </recommendedName>
</protein>
<dbReference type="InterPro" id="IPR036390">
    <property type="entry name" value="WH_DNA-bd_sf"/>
</dbReference>
<dbReference type="STRING" id="1774968.AUC68_10635"/>
<keyword evidence="8" id="KW-1185">Reference proteome</keyword>
<dbReference type="InterPro" id="IPR000595">
    <property type="entry name" value="cNMP-bd_dom"/>
</dbReference>
<evidence type="ECO:0000259" key="6">
    <source>
        <dbReference type="PROSITE" id="PS51063"/>
    </source>
</evidence>
<dbReference type="EMBL" id="LPWG01000014">
    <property type="protein sequence ID" value="ODR97963.1"/>
    <property type="molecule type" value="Genomic_DNA"/>
</dbReference>
<dbReference type="CDD" id="cd00038">
    <property type="entry name" value="CAP_ED"/>
    <property type="match status" value="1"/>
</dbReference>
<dbReference type="InterPro" id="IPR018490">
    <property type="entry name" value="cNMP-bd_dom_sf"/>
</dbReference>
<dbReference type="PANTHER" id="PTHR24567">
    <property type="entry name" value="CRP FAMILY TRANSCRIPTIONAL REGULATORY PROTEIN"/>
    <property type="match status" value="1"/>
</dbReference>
<dbReference type="Gene3D" id="2.60.120.10">
    <property type="entry name" value="Jelly Rolls"/>
    <property type="match status" value="1"/>
</dbReference>
<dbReference type="PROSITE" id="PS50042">
    <property type="entry name" value="CNMP_BINDING_3"/>
    <property type="match status" value="1"/>
</dbReference>
<dbReference type="SUPFAM" id="SSF51206">
    <property type="entry name" value="cAMP-binding domain-like"/>
    <property type="match status" value="1"/>
</dbReference>
<dbReference type="Pfam" id="PF00027">
    <property type="entry name" value="cNMP_binding"/>
    <property type="match status" value="1"/>
</dbReference>
<keyword evidence="2" id="KW-0238">DNA-binding</keyword>
<dbReference type="PANTHER" id="PTHR24567:SF75">
    <property type="entry name" value="FUMARATE AND NITRATE REDUCTION REGULATORY PROTEIN"/>
    <property type="match status" value="1"/>
</dbReference>
<dbReference type="SMART" id="SM00419">
    <property type="entry name" value="HTH_CRP"/>
    <property type="match status" value="1"/>
</dbReference>
<gene>
    <name evidence="7" type="ORF">AUC68_10635</name>
</gene>
<evidence type="ECO:0000313" key="7">
    <source>
        <dbReference type="EMBL" id="ODR97963.1"/>
    </source>
</evidence>
<dbReference type="AlphaFoldDB" id="A0A1E3VWQ2"/>
<evidence type="ECO:0000256" key="2">
    <source>
        <dbReference type="ARBA" id="ARBA00023125"/>
    </source>
</evidence>
<dbReference type="FunFam" id="1.10.10.10:FF:000028">
    <property type="entry name" value="Fumarate/nitrate reduction transcriptional regulator Fnr"/>
    <property type="match status" value="1"/>
</dbReference>
<dbReference type="OrthoDB" id="667966at2"/>
<dbReference type="SUPFAM" id="SSF46785">
    <property type="entry name" value="Winged helix' DNA-binding domain"/>
    <property type="match status" value="1"/>
</dbReference>
<dbReference type="Proteomes" id="UP000094501">
    <property type="component" value="Unassembled WGS sequence"/>
</dbReference>
<accession>A0A1E3VWQ2</accession>
<keyword evidence="4" id="KW-0535">Nitrogen fixation</keyword>
<dbReference type="RefSeq" id="WP_069438291.1">
    <property type="nucleotide sequence ID" value="NZ_LPWG01000014.1"/>
</dbReference>
<comment type="caution">
    <text evidence="7">The sequence shown here is derived from an EMBL/GenBank/DDBJ whole genome shotgun (WGS) entry which is preliminary data.</text>
</comment>
<name>A0A1E3VWQ2_9HYPH</name>
<evidence type="ECO:0000313" key="8">
    <source>
        <dbReference type="Proteomes" id="UP000094501"/>
    </source>
</evidence>
<evidence type="ECO:0000256" key="1">
    <source>
        <dbReference type="ARBA" id="ARBA00023015"/>
    </source>
</evidence>
<dbReference type="Gene3D" id="1.10.10.10">
    <property type="entry name" value="Winged helix-like DNA-binding domain superfamily/Winged helix DNA-binding domain"/>
    <property type="match status" value="1"/>
</dbReference>
<evidence type="ECO:0000259" key="5">
    <source>
        <dbReference type="PROSITE" id="PS50042"/>
    </source>
</evidence>
<dbReference type="GO" id="GO:0003677">
    <property type="term" value="F:DNA binding"/>
    <property type="evidence" value="ECO:0007669"/>
    <property type="project" value="UniProtKB-KW"/>
</dbReference>
<sequence length="226" mass="24955">MLTPNPVLDFPQTQTSPTSALLAHARDDDDLQTSSVPINFARNSEIFAEGEGAGYVYKIVSGVVRVSKLLPDGRRQISAFHLPGDMFGFEVDDVHHVSAEAIGPVKVLAYKWQSLLSATSSRGFVHELLNRTMIGLRQTQDHLLLLGRKNALERLAAFLIEMARRTGSDRSLHLAMPRHDIADYLGLTLETVSRMFAELKEAGIIKLESARQVSVLDMSKLEAMAT</sequence>
<dbReference type="GO" id="GO:0005829">
    <property type="term" value="C:cytosol"/>
    <property type="evidence" value="ECO:0007669"/>
    <property type="project" value="TreeGrafter"/>
</dbReference>
<reference evidence="7 8" key="1">
    <citation type="journal article" date="2016" name="Environ. Microbiol.">
        <title>New Methyloceanibacter diversity from North Sea sediments includes methanotroph containing solely the soluble methane monooxygenase.</title>
        <authorList>
            <person name="Vekeman B."/>
            <person name="Kerckhof F.M."/>
            <person name="Cremers G."/>
            <person name="de Vos P."/>
            <person name="Vandamme P."/>
            <person name="Boon N."/>
            <person name="Op den Camp H.J."/>
            <person name="Heylen K."/>
        </authorList>
    </citation>
    <scope>NUCLEOTIDE SEQUENCE [LARGE SCALE GENOMIC DNA]</scope>
    <source>
        <strain evidence="7 8">R-67174</strain>
    </source>
</reference>
<organism evidence="7 8">
    <name type="scientific">Methyloceanibacter methanicus</name>
    <dbReference type="NCBI Taxonomy" id="1774968"/>
    <lineage>
        <taxon>Bacteria</taxon>
        <taxon>Pseudomonadati</taxon>
        <taxon>Pseudomonadota</taxon>
        <taxon>Alphaproteobacteria</taxon>
        <taxon>Hyphomicrobiales</taxon>
        <taxon>Hyphomicrobiaceae</taxon>
        <taxon>Methyloceanibacter</taxon>
    </lineage>
</organism>
<dbReference type="GO" id="GO:0003700">
    <property type="term" value="F:DNA-binding transcription factor activity"/>
    <property type="evidence" value="ECO:0007669"/>
    <property type="project" value="TreeGrafter"/>
</dbReference>
<dbReference type="PRINTS" id="PR00034">
    <property type="entry name" value="HTHCRP"/>
</dbReference>
<evidence type="ECO:0000256" key="3">
    <source>
        <dbReference type="ARBA" id="ARBA00023163"/>
    </source>
</evidence>
<keyword evidence="1" id="KW-0805">Transcription regulation</keyword>
<dbReference type="Pfam" id="PF13545">
    <property type="entry name" value="HTH_Crp_2"/>
    <property type="match status" value="1"/>
</dbReference>
<proteinExistence type="predicted"/>
<dbReference type="SMART" id="SM00100">
    <property type="entry name" value="cNMP"/>
    <property type="match status" value="1"/>
</dbReference>
<dbReference type="PROSITE" id="PS51063">
    <property type="entry name" value="HTH_CRP_2"/>
    <property type="match status" value="1"/>
</dbReference>
<feature type="domain" description="HTH crp-type" evidence="6">
    <location>
        <begin position="149"/>
        <end position="219"/>
    </location>
</feature>
<dbReference type="InterPro" id="IPR012318">
    <property type="entry name" value="HTH_CRP"/>
</dbReference>
<dbReference type="InterPro" id="IPR036388">
    <property type="entry name" value="WH-like_DNA-bd_sf"/>
</dbReference>
<feature type="domain" description="Cyclic nucleotide-binding" evidence="5">
    <location>
        <begin position="40"/>
        <end position="88"/>
    </location>
</feature>
<evidence type="ECO:0008006" key="9">
    <source>
        <dbReference type="Google" id="ProtNLM"/>
    </source>
</evidence>
<dbReference type="InterPro" id="IPR050397">
    <property type="entry name" value="Env_Response_Regulators"/>
</dbReference>
<dbReference type="InterPro" id="IPR014710">
    <property type="entry name" value="RmlC-like_jellyroll"/>
</dbReference>
<dbReference type="CDD" id="cd00092">
    <property type="entry name" value="HTH_CRP"/>
    <property type="match status" value="1"/>
</dbReference>
<keyword evidence="3" id="KW-0804">Transcription</keyword>
<evidence type="ECO:0000256" key="4">
    <source>
        <dbReference type="ARBA" id="ARBA00023231"/>
    </source>
</evidence>